<dbReference type="AlphaFoldDB" id="A0A939G9H9"/>
<dbReference type="SUPFAM" id="SSF46785">
    <property type="entry name" value="Winged helix' DNA-binding domain"/>
    <property type="match status" value="1"/>
</dbReference>
<reference evidence="2 3" key="1">
    <citation type="submission" date="2021-03" db="EMBL/GenBank/DDBJ databases">
        <title>Fibrella sp. HMF5036 genome sequencing and assembly.</title>
        <authorList>
            <person name="Kang H."/>
            <person name="Kim H."/>
            <person name="Bae S."/>
            <person name="Joh K."/>
        </authorList>
    </citation>
    <scope>NUCLEOTIDE SEQUENCE [LARGE SCALE GENOMIC DNA]</scope>
    <source>
        <strain evidence="2 3">HMF5036</strain>
    </source>
</reference>
<dbReference type="Gene3D" id="1.10.10.10">
    <property type="entry name" value="Winged helix-like DNA-binding domain superfamily/Winged helix DNA-binding domain"/>
    <property type="match status" value="1"/>
</dbReference>
<dbReference type="GO" id="GO:0003700">
    <property type="term" value="F:DNA-binding transcription factor activity"/>
    <property type="evidence" value="ECO:0007669"/>
    <property type="project" value="InterPro"/>
</dbReference>
<dbReference type="Proteomes" id="UP000664795">
    <property type="component" value="Unassembled WGS sequence"/>
</dbReference>
<proteinExistence type="predicted"/>
<dbReference type="InterPro" id="IPR036390">
    <property type="entry name" value="WH_DNA-bd_sf"/>
</dbReference>
<dbReference type="InterPro" id="IPR000835">
    <property type="entry name" value="HTH_MarR-typ"/>
</dbReference>
<sequence length="133" mass="15000">MTDIDRCIAGRMRMLSRVVTGLYNETFAEEGVTLAQATLLMYMFVVPGVRQSVLSKQLMIEKSAMSRDLQLLQRNGWLTDSIRKGLFLTDEGQALAKRCHKRWKALNGAVREQLGTDAVDGLDLLTERILALR</sequence>
<comment type="caution">
    <text evidence="2">The sequence shown here is derived from an EMBL/GenBank/DDBJ whole genome shotgun (WGS) entry which is preliminary data.</text>
</comment>
<name>A0A939G9H9_9BACT</name>
<evidence type="ECO:0000259" key="1">
    <source>
        <dbReference type="SMART" id="SM00347"/>
    </source>
</evidence>
<dbReference type="EMBL" id="JAFMYU010000022">
    <property type="protein sequence ID" value="MBO0933703.1"/>
    <property type="molecule type" value="Genomic_DNA"/>
</dbReference>
<protein>
    <submittedName>
        <fullName evidence="2">Winged helix-turn-helix transcriptional regulator</fullName>
    </submittedName>
</protein>
<evidence type="ECO:0000313" key="2">
    <source>
        <dbReference type="EMBL" id="MBO0933703.1"/>
    </source>
</evidence>
<dbReference type="Pfam" id="PF12802">
    <property type="entry name" value="MarR_2"/>
    <property type="match status" value="1"/>
</dbReference>
<organism evidence="2 3">
    <name type="scientific">Fibrella aquatilis</name>
    <dbReference type="NCBI Taxonomy" id="2817059"/>
    <lineage>
        <taxon>Bacteria</taxon>
        <taxon>Pseudomonadati</taxon>
        <taxon>Bacteroidota</taxon>
        <taxon>Cytophagia</taxon>
        <taxon>Cytophagales</taxon>
        <taxon>Spirosomataceae</taxon>
        <taxon>Fibrella</taxon>
    </lineage>
</organism>
<accession>A0A939G9H9</accession>
<feature type="domain" description="HTH marR-type" evidence="1">
    <location>
        <begin position="25"/>
        <end position="119"/>
    </location>
</feature>
<dbReference type="SMART" id="SM00347">
    <property type="entry name" value="HTH_MARR"/>
    <property type="match status" value="1"/>
</dbReference>
<gene>
    <name evidence="2" type="ORF">J2I48_22030</name>
</gene>
<dbReference type="InterPro" id="IPR036388">
    <property type="entry name" value="WH-like_DNA-bd_sf"/>
</dbReference>
<evidence type="ECO:0000313" key="3">
    <source>
        <dbReference type="Proteomes" id="UP000664795"/>
    </source>
</evidence>
<keyword evidence="3" id="KW-1185">Reference proteome</keyword>
<dbReference type="RefSeq" id="WP_207337670.1">
    <property type="nucleotide sequence ID" value="NZ_JAFMYU010000022.1"/>
</dbReference>